<organism evidence="4">
    <name type="scientific">Vibrio coralliilyticus</name>
    <dbReference type="NCBI Taxonomy" id="190893"/>
    <lineage>
        <taxon>Bacteria</taxon>
        <taxon>Pseudomonadati</taxon>
        <taxon>Pseudomonadota</taxon>
        <taxon>Gammaproteobacteria</taxon>
        <taxon>Vibrionales</taxon>
        <taxon>Vibrionaceae</taxon>
        <taxon>Vibrio</taxon>
    </lineage>
</organism>
<comment type="caution">
    <text evidence="4">The sequence shown here is derived from an EMBL/GenBank/DDBJ whole genome shotgun (WGS) entry which is preliminary data.</text>
</comment>
<dbReference type="CDD" id="cd18773">
    <property type="entry name" value="PDC1_HK_sensor"/>
    <property type="match status" value="1"/>
</dbReference>
<evidence type="ECO:0000256" key="2">
    <source>
        <dbReference type="ARBA" id="ARBA00023224"/>
    </source>
</evidence>
<dbReference type="Gene3D" id="3.30.450.20">
    <property type="entry name" value="PAS domain"/>
    <property type="match status" value="1"/>
</dbReference>
<dbReference type="GO" id="GO:0005886">
    <property type="term" value="C:plasma membrane"/>
    <property type="evidence" value="ECO:0007669"/>
    <property type="project" value="UniProtKB-SubCell"/>
</dbReference>
<dbReference type="SMART" id="SM00283">
    <property type="entry name" value="MA"/>
    <property type="match status" value="1"/>
</dbReference>
<dbReference type="InterPro" id="IPR004089">
    <property type="entry name" value="MCPsignal_dom"/>
</dbReference>
<sequence length="624" mass="68804">MLKKISLVFLTVLFAVLLVASGVANYYLQDWKWKNIQTSKDATSDIVVSTFSKNLNATEVLAKQFAALLPYYGEDKAFDQQQALAALEEVRQTNQAFIDVYFADLNGTPFSALSRGWVKDFNVISMKRDWYLAIAERGFSSYVSMPYISNTGKRVMSVSAPIVRDQKLVGVLGIDVSLSDLMPDFKLEYAITTKQGEIVLADQGTVDLGWVNKNIYTVRPDFNQLSDTPYFYHTPEEDIPYTVAKQALNDTYDLFVWSNQTDTEAIHKNMLYGLVLIFAVISILLMIALYWVVKRSLGNLPNIVHTITNMAEGRFEPLDMRKANNELDHIQQSLISLQSSVSGIVSSSSDQMHSLVANQSKIETLVDSSVKSAETGFTDVEQVATATKQLSIAAMEVSENAANADEIARSTLNVVSSGAELLSQTDTVHLEVNQAMDSAATIVNGLRNHCEEISSVVEVINSISEQTNLLALNAAIEAARAGEHGRGFAVVADEVRSLAQRTQSSTVDIQDIITKLQEQSQCADQYMTSTVDLVGKSSKMMEQLSQAFDAIKHQATQISDMNSIVSAASEEQRCVTEDISYRINGINETVKHSSVSSQEVKSENTAISVQVNNLKNTLSFFNVN</sequence>
<dbReference type="SUPFAM" id="SSF58104">
    <property type="entry name" value="Methyl-accepting chemotaxis protein (MCP) signaling domain"/>
    <property type="match status" value="1"/>
</dbReference>
<dbReference type="InterPro" id="IPR029151">
    <property type="entry name" value="Sensor-like_sf"/>
</dbReference>
<accession>A0A837G1L0</accession>
<dbReference type="EMBL" id="JXXR01000026">
    <property type="protein sequence ID" value="KJY67677.1"/>
    <property type="molecule type" value="Genomic_DNA"/>
</dbReference>
<comment type="similarity">
    <text evidence="3">Belongs to the methyl-accepting chemotaxis (MCP) protein family.</text>
</comment>
<dbReference type="PROSITE" id="PS50111">
    <property type="entry name" value="CHEMOTAXIS_TRANSDUC_2"/>
    <property type="match status" value="1"/>
</dbReference>
<dbReference type="GO" id="GO:0007165">
    <property type="term" value="P:signal transduction"/>
    <property type="evidence" value="ECO:0007669"/>
    <property type="project" value="UniProtKB-KW"/>
</dbReference>
<dbReference type="PANTHER" id="PTHR32089">
    <property type="entry name" value="METHYL-ACCEPTING CHEMOTAXIS PROTEIN MCPB"/>
    <property type="match status" value="1"/>
</dbReference>
<comment type="subcellular location">
    <subcellularLocation>
        <location evidence="1">Cell inner membrane</location>
    </subcellularLocation>
</comment>
<protein>
    <submittedName>
        <fullName evidence="4">Methyl-accepting chemotaxis protein</fullName>
    </submittedName>
</protein>
<dbReference type="Gene3D" id="1.10.287.950">
    <property type="entry name" value="Methyl-accepting chemotaxis protein"/>
    <property type="match status" value="1"/>
</dbReference>
<evidence type="ECO:0000256" key="1">
    <source>
        <dbReference type="ARBA" id="ARBA00004533"/>
    </source>
</evidence>
<dbReference type="AlphaFoldDB" id="A0A837G1L0"/>
<dbReference type="SUPFAM" id="SSF103190">
    <property type="entry name" value="Sensory domain-like"/>
    <property type="match status" value="1"/>
</dbReference>
<dbReference type="Pfam" id="PF22673">
    <property type="entry name" value="MCP-like_PDC_1"/>
    <property type="match status" value="1"/>
</dbReference>
<dbReference type="PANTHER" id="PTHR32089:SF33">
    <property type="entry name" value="TOXIN COREGULATED PILUS BIOSYNTHESIS PROTEIN I"/>
    <property type="match status" value="1"/>
</dbReference>
<reference evidence="4" key="1">
    <citation type="journal article" date="2015" name="BMC Genomics">
        <title>Genome mining reveals unlocked bioactive potential of marine Gram-negative bacteria.</title>
        <authorList>
            <person name="Machado H."/>
            <person name="Sonnenschein E.C."/>
            <person name="Melchiorsen J."/>
            <person name="Gram L."/>
        </authorList>
    </citation>
    <scope>NUCLEOTIDE SEQUENCE</scope>
    <source>
        <strain evidence="4">S2052</strain>
    </source>
</reference>
<evidence type="ECO:0000313" key="4">
    <source>
        <dbReference type="EMBL" id="KJY67677.1"/>
    </source>
</evidence>
<dbReference type="CDD" id="cd11386">
    <property type="entry name" value="MCP_signal"/>
    <property type="match status" value="1"/>
</dbReference>
<proteinExistence type="inferred from homology"/>
<gene>
    <name evidence="4" type="ORF">TW71_22045</name>
</gene>
<evidence type="ECO:0000256" key="3">
    <source>
        <dbReference type="ARBA" id="ARBA00029447"/>
    </source>
</evidence>
<dbReference type="FunFam" id="1.10.287.950:FF:000001">
    <property type="entry name" value="Methyl-accepting chemotaxis sensory transducer"/>
    <property type="match status" value="1"/>
</dbReference>
<dbReference type="Pfam" id="PF00015">
    <property type="entry name" value="MCPsignal"/>
    <property type="match status" value="1"/>
</dbReference>
<dbReference type="RefSeq" id="WP_045987271.1">
    <property type="nucleotide sequence ID" value="NZ_CP063052.1"/>
</dbReference>
<dbReference type="GO" id="GO:0006935">
    <property type="term" value="P:chemotaxis"/>
    <property type="evidence" value="ECO:0007669"/>
    <property type="project" value="UniProtKB-ARBA"/>
</dbReference>
<keyword evidence="2" id="KW-0807">Transducer</keyword>
<name>A0A837G1L0_9VIBR</name>